<feature type="compositionally biased region" description="Low complexity" evidence="7">
    <location>
        <begin position="662"/>
        <end position="673"/>
    </location>
</feature>
<dbReference type="PANTHER" id="PTHR14042:SF24">
    <property type="entry name" value="PROTEIN DOPEY-1 HOMOLOG"/>
    <property type="match status" value="1"/>
</dbReference>
<feature type="region of interest" description="Disordered" evidence="7">
    <location>
        <begin position="643"/>
        <end position="681"/>
    </location>
</feature>
<evidence type="ECO:0000313" key="12">
    <source>
        <dbReference type="Proteomes" id="UP000835206"/>
    </source>
</evidence>
<dbReference type="Pfam" id="PF24598">
    <property type="entry name" value="DOP1_C"/>
    <property type="match status" value="1"/>
</dbReference>
<evidence type="ECO:0000259" key="9">
    <source>
        <dbReference type="Pfam" id="PF24597"/>
    </source>
</evidence>
<evidence type="ECO:0000256" key="7">
    <source>
        <dbReference type="SAM" id="MobiDB-lite"/>
    </source>
</evidence>
<dbReference type="PANTHER" id="PTHR14042">
    <property type="entry name" value="DOPEY-RELATED"/>
    <property type="match status" value="1"/>
</dbReference>
<gene>
    <name evidence="13" type="primary">LOC100644652</name>
</gene>
<dbReference type="Pfam" id="PF24601">
    <property type="entry name" value="TPR_DOP1"/>
    <property type="match status" value="1"/>
</dbReference>
<feature type="compositionally biased region" description="Basic and acidic residues" evidence="7">
    <location>
        <begin position="523"/>
        <end position="533"/>
    </location>
</feature>
<dbReference type="GO" id="GO:0000139">
    <property type="term" value="C:Golgi membrane"/>
    <property type="evidence" value="ECO:0007669"/>
    <property type="project" value="UniProtKB-SubCell"/>
</dbReference>
<dbReference type="GO" id="GO:0006895">
    <property type="term" value="P:Golgi to endosome transport"/>
    <property type="evidence" value="ECO:0007669"/>
    <property type="project" value="InterPro"/>
</dbReference>
<dbReference type="GO" id="GO:0005829">
    <property type="term" value="C:cytosol"/>
    <property type="evidence" value="ECO:0007669"/>
    <property type="project" value="GOC"/>
</dbReference>
<organism evidence="12 13">
    <name type="scientific">Bombus terrestris</name>
    <name type="common">Buff-tailed bumblebee</name>
    <name type="synonym">Apis terrestris</name>
    <dbReference type="NCBI Taxonomy" id="30195"/>
    <lineage>
        <taxon>Eukaryota</taxon>
        <taxon>Metazoa</taxon>
        <taxon>Ecdysozoa</taxon>
        <taxon>Arthropoda</taxon>
        <taxon>Hexapoda</taxon>
        <taxon>Insecta</taxon>
        <taxon>Pterygota</taxon>
        <taxon>Neoptera</taxon>
        <taxon>Endopterygota</taxon>
        <taxon>Hymenoptera</taxon>
        <taxon>Apocrita</taxon>
        <taxon>Aculeata</taxon>
        <taxon>Apoidea</taxon>
        <taxon>Anthophila</taxon>
        <taxon>Apidae</taxon>
        <taxon>Bombus</taxon>
        <taxon>Bombus</taxon>
    </lineage>
</organism>
<evidence type="ECO:0000313" key="13">
    <source>
        <dbReference type="RefSeq" id="XP_020721644.2"/>
    </source>
</evidence>
<feature type="domain" description="DOP1-like middle TPR" evidence="9">
    <location>
        <begin position="323"/>
        <end position="528"/>
    </location>
</feature>
<evidence type="ECO:0000256" key="1">
    <source>
        <dbReference type="ARBA" id="ARBA00004395"/>
    </source>
</evidence>
<dbReference type="Pfam" id="PF04118">
    <property type="entry name" value="Dopey_N"/>
    <property type="match status" value="1"/>
</dbReference>
<keyword evidence="3" id="KW-0653">Protein transport</keyword>
<feature type="compositionally biased region" description="Basic residues" evidence="7">
    <location>
        <begin position="592"/>
        <end position="601"/>
    </location>
</feature>
<comment type="similarity">
    <text evidence="6">Belongs to the DOP1 family.</text>
</comment>
<name>A0A9B7CYP1_BOMTE</name>
<keyword evidence="5" id="KW-0472">Membrane</keyword>
<comment type="subcellular location">
    <subcellularLocation>
        <location evidence="1">Golgi apparatus membrane</location>
        <topology evidence="1">Peripheral membrane protein</topology>
    </subcellularLocation>
</comment>
<sequence length="2488" mass="278483">MGSIALEEFELMKDSKYRVYVSAVDKALKSFEYTSEWADLISALGKLNKVLLSHMKFPVIPRRIKISKRLAQCMHPALPSGVHLKALETYDIIFKCMGTNRLSHELFIYSAGLFPLLGHAAMNVRPSLLTVYETHFVPLGERLRPGLSGFLSGVLLGLEDGSDHFDRTNSLLEKVCEGVGPEHFYACLWDCLASNSGIRLPAISFVLAHFNKKLPMEEQKYIMGTDTNIMVTALCAGVQDSSVLVQRSALDLLLVGFPVHNSQLTHEHMVSLVTAALVTILRRDMSLNRRLFAWLLGTEVSTSILKRRMETKVLENTENTPTYFDMYSKEMLIEAIKSLLKAVCEESPQDLKPYRILVSLLEKADIGPVILDDILFEVFRTFYNACGQSNRVPKTNEVVKSANLLFSTLEPSYVWIHCGHLFEKACQGRAKSKQETEDIAVRSVGCGMPNFLEVCILTEFLLDTVSLDAFIDTPSEHLPGLFYEIISKLLYHIDLLSPMEISRSLRLCAKILTKVQPTVVSNHTEKNELETKLDTTTSTTTTVNDNSLTAIPLEKSQSDSKLNKPDTTSGSFSEKSPSPRRRANSGGATKRSEKKSKKKSSKSTSKLSDSLPEPDTNISVVVDAESKGLPRNKSMDDIKTEYIETSTINSPSKDQLTTLKQSSKSSPMGSTGSLGRGPSPAFQAQHSMLEKCLRQYETFYVKLVSNRVLTKERTVQNMFDNLMISCPRESFDERMRYLELLLNSRLNMEDSGFFSQDISVMEDTKQLDILHLYIDSISQAEWDDAMKMASSLFVELSTFPKYFLPGDGLLVEEEPKGNIILPDWLKVLVVCTCWLGKQPALQLTSIATLLDLVALLKAHNDIETYPKSGEGVTAVIMVPLLKQWHITYLMQYTNVFQVLAQSLWHHLGELPAHKYRMRCVELLHELHHALHNSCDAVEDVIGLALTSENIEKRIEAFNRFATLWHLGREIETNPRLRGCMKSFDRSLLKILDNLQLADNSPLKLHAQSWLLHSLMRGDVSRVVDPLLIILLDPSTCRMSVLHVSIQHSNTVLTKNDPIEEKSEIQDDTEGAAKIYAISSVDGNVIYHVSDSVDEDKKWRKGKKKKKAINPVKVKRIFAVTTLAAGDNCNQYVTEKNQYMKELEVPPSISGNRKISVFVNPLSLNCNENSNDSLTEDDLLPSVKKVNLTTELLKNATRFKKIDFDKGSTASLDESFYESANSSLKAKEKNGFKKLNGEVGSSLDSITNSFDSSSPEITNKQTKQKKESIIMPGSSREVAGTIIKGKYHSTNEFATNYDVHDVGSFEASVEVPSWTMDDEEADLDISTTAEEYFSNSSGNSIVEEILNEVLDKVMHICDVVEPSKSTDESSYQNSKTGRNFGIGVHNLHSHMLLYCGVYDSTRTLYALRTLRNELLTNTRMFLCCAATTGVTNATKNTTLLNLLARHRKSVFGRNFHGDIANTEFIAAYRSSMYLEVLISVCLYFARSYYPNLGQMRLTHEEISGNRQVQLASAELLTLIFSELIPIVRDSGKGFSCYIIDLLTKCKVQKVALHCLVSSVMNMKNAHKENEEVFTFTEEIISFNDPVIDNDTSKCKYRASDHTEAFQIQLLRLLLALIMLEHQCGNQKGEEICPPTTPTPSTPTKTVPNIMGSSLKYLVGTSIPQQPMFLASILSALQLDHMRHLHQHWTTLVTSSLPFMGSSLTSIVTSVIHQLCCNIENLASYYINEETTTATKLQDISTLECCLPADYTVTHLEALTFLLHYCLLDTSQQIGFSFNQPLSGTIQTGIPGANPSQIFNNLIHVFMPSPLSPELTTSKDKNGVSELQQHARRTALSHLPRIIASLSTLWQAVLATKDNDQASCVVGSPRIVKHQLLELLSPISFHHGVNFLAAIAVAWHERRQPSGNSKKVLPEACSNQQVMVDLVSAIRVMPIDTLVQTVHQVVKNQPPIHGVKQDFSLEVSVLELLYVYMQSNTSQSLIESWASLLGLLKDGLSLTAPAQFLLLAILNEYVQKCPPMQEKKDIRDLQDVSAKLVESCSQIAGACLEQTTWLRRNLAVREDAFEVAEGSSEGKEGKSGAVTPGTPPNAAYSIQAQAVLAEIVAPLLDVSYGSQEKERVVTLLTNLMYNITPYLKNHSTKNIASFTACSQLLSSLSGYQYTRKAWRKDVLDLLLDSAFFQMTPACLPYWRTIIDNLMTHDNTTFRDLMNRVSMAQSSSISIFSSKEQEYEQKAQLLKRLAYVILCSEMDQYHKYMPEIQERLADSLRLPQVIPSIQAQVFLCFRVLLLRMSPQHATSLWPVIVSELVQVFLYIEQELNTDSEEFSRHGSSHIKLLSALDSSWAVNASNGLQAHGHPHWLQLQLAAAKLLDLALLLPAHRLPQFQMYRWAFVGDSAVGSMENNNLSSDFVPHITRIAKLMDSKYKQEANTVKAVPGELLLTSNNIRSLQDLHYFFTTLSRRSSDTQAPLNVTQLEAVIEQDFLEKMPAAR</sequence>
<evidence type="ECO:0000259" key="11">
    <source>
        <dbReference type="Pfam" id="PF24601"/>
    </source>
</evidence>
<dbReference type="Pfam" id="PF24597">
    <property type="entry name" value="TPR_DOP1_M"/>
    <property type="match status" value="1"/>
</dbReference>
<keyword evidence="2" id="KW-0813">Transport</keyword>
<dbReference type="InterPro" id="IPR056458">
    <property type="entry name" value="TPR_DOP1_M"/>
</dbReference>
<accession>A0A9B7CYP1</accession>
<reference evidence="13" key="1">
    <citation type="submission" date="2025-08" db="UniProtKB">
        <authorList>
            <consortium name="RefSeq"/>
        </authorList>
    </citation>
    <scope>IDENTIFICATION</scope>
</reference>
<dbReference type="OrthoDB" id="297643at2759"/>
<feature type="compositionally biased region" description="Polar residues" evidence="7">
    <location>
        <begin position="1249"/>
        <end position="1260"/>
    </location>
</feature>
<feature type="region of interest" description="Disordered" evidence="7">
    <location>
        <begin position="1249"/>
        <end position="1269"/>
    </location>
</feature>
<evidence type="ECO:0000259" key="10">
    <source>
        <dbReference type="Pfam" id="PF24598"/>
    </source>
</evidence>
<dbReference type="KEGG" id="bter:100644652"/>
<dbReference type="GO" id="GO:0015031">
    <property type="term" value="P:protein transport"/>
    <property type="evidence" value="ECO:0007669"/>
    <property type="project" value="UniProtKB-KW"/>
</dbReference>
<feature type="compositionally biased region" description="Low complexity" evidence="7">
    <location>
        <begin position="534"/>
        <end position="549"/>
    </location>
</feature>
<keyword evidence="12" id="KW-1185">Reference proteome</keyword>
<dbReference type="GO" id="GO:0005768">
    <property type="term" value="C:endosome"/>
    <property type="evidence" value="ECO:0007669"/>
    <property type="project" value="TreeGrafter"/>
</dbReference>
<dbReference type="Proteomes" id="UP000835206">
    <property type="component" value="Chromosome 12"/>
</dbReference>
<feature type="domain" description="DOP1-like TPR" evidence="11">
    <location>
        <begin position="1384"/>
        <end position="1767"/>
    </location>
</feature>
<feature type="domain" description="DOP1-like C-terminal" evidence="10">
    <location>
        <begin position="1967"/>
        <end position="2324"/>
    </location>
</feature>
<protein>
    <submittedName>
        <fullName evidence="13">Protein dopey-1 homolog isoform X1</fullName>
    </submittedName>
</protein>
<evidence type="ECO:0000256" key="2">
    <source>
        <dbReference type="ARBA" id="ARBA00022448"/>
    </source>
</evidence>
<dbReference type="InterPro" id="IPR056457">
    <property type="entry name" value="DOP1_C"/>
</dbReference>
<dbReference type="GeneID" id="100644652"/>
<evidence type="ECO:0000259" key="8">
    <source>
        <dbReference type="Pfam" id="PF04118"/>
    </source>
</evidence>
<dbReference type="RefSeq" id="XP_020721644.2">
    <property type="nucleotide sequence ID" value="XM_020865985.2"/>
</dbReference>
<feature type="compositionally biased region" description="Polar residues" evidence="7">
    <location>
        <begin position="565"/>
        <end position="576"/>
    </location>
</feature>
<evidence type="ECO:0000256" key="5">
    <source>
        <dbReference type="ARBA" id="ARBA00023136"/>
    </source>
</evidence>
<dbReference type="GO" id="GO:0005802">
    <property type="term" value="C:trans-Golgi network"/>
    <property type="evidence" value="ECO:0007669"/>
    <property type="project" value="TreeGrafter"/>
</dbReference>
<feature type="region of interest" description="Disordered" evidence="7">
    <location>
        <begin position="522"/>
        <end position="624"/>
    </location>
</feature>
<evidence type="ECO:0000256" key="4">
    <source>
        <dbReference type="ARBA" id="ARBA00023034"/>
    </source>
</evidence>
<feature type="domain" description="DOP1 N-terminal" evidence="8">
    <location>
        <begin position="14"/>
        <end position="299"/>
    </location>
</feature>
<evidence type="ECO:0000256" key="6">
    <source>
        <dbReference type="ARBA" id="ARBA00046326"/>
    </source>
</evidence>
<proteinExistence type="inferred from homology"/>
<evidence type="ECO:0000256" key="3">
    <source>
        <dbReference type="ARBA" id="ARBA00022927"/>
    </source>
</evidence>
<keyword evidence="4" id="KW-0333">Golgi apparatus</keyword>
<dbReference type="InterPro" id="IPR040314">
    <property type="entry name" value="DOP1"/>
</dbReference>
<dbReference type="InterPro" id="IPR007249">
    <property type="entry name" value="DOP1_N"/>
</dbReference>
<feature type="compositionally biased region" description="Polar residues" evidence="7">
    <location>
        <begin position="643"/>
        <end position="661"/>
    </location>
</feature>
<dbReference type="InterPro" id="IPR056459">
    <property type="entry name" value="TPR_DOP1"/>
</dbReference>